<dbReference type="FunFam" id="3.40.50.300:FF:000854">
    <property type="entry name" value="Multidrug ABC transporter ATP-binding protein"/>
    <property type="match status" value="1"/>
</dbReference>
<keyword evidence="13" id="KW-1185">Reference proteome</keyword>
<sequence length="575" mass="61866">MLIRLLSRRLRAYGGLVSVVVVLQLAQAVANLYLPSLNADIIDDGVAQGDTGLIMRLGGLMLAITVVQIGASIGAVYAGARVAMSIGRDLRAGVFDHVQTFSARELGRFGAPSLITRTTNDVMQVQTVVYMTLTIMIAAPVMLVGGVIMALRESVELSWLLVVIVPMLGALLGFAVVRLRPLFQSMQKRIDAINRVLREQIGGVRVIRAFVRDDHEKVRFAGANADLMDVGLRVGRFMSFMFPTVFLIMNLSSAAVLWFGAYEIQDGLGVGSLTAFLSYLMQILISVMMAVMMFMLVPRAEVSAGRISEVLDARTSVVPPQVPVTELARRGHLELRGVGFAYPGATDPVLRDVSFVAAPGETTAIIGSTGSGKTTLLGTVPRLYDATEGAVLVDGVDVRDLALDTLWGTIGLVPQKPYLFSGTVASNVRYGKEDATDEEVWHALEVAQAADFVREMGGLDAEITQGGTNVSGGQRQRLAIARALVRRPEIYLFDDSFSALDFATDAALRAALAPETKDATVVVVAQRVSTIRHADRIVVLDDGAVVGIGTHDELMSDNETYREIVLSQVTEEEAA</sequence>
<dbReference type="InterPro" id="IPR003593">
    <property type="entry name" value="AAA+_ATPase"/>
</dbReference>
<evidence type="ECO:0000256" key="4">
    <source>
        <dbReference type="ARBA" id="ARBA00022692"/>
    </source>
</evidence>
<name>A0A511YVD1_9CELL</name>
<dbReference type="PROSITE" id="PS50893">
    <property type="entry name" value="ABC_TRANSPORTER_2"/>
    <property type="match status" value="1"/>
</dbReference>
<evidence type="ECO:0000256" key="5">
    <source>
        <dbReference type="ARBA" id="ARBA00022741"/>
    </source>
</evidence>
<dbReference type="RefSeq" id="WP_034246153.1">
    <property type="nucleotide sequence ID" value="NZ_BJYK01000001.1"/>
</dbReference>
<dbReference type="AlphaFoldDB" id="A0A511YVD1"/>
<accession>A0A511YVD1</accession>
<organism evidence="12 13">
    <name type="scientific">Actinotalea fermentans</name>
    <dbReference type="NCBI Taxonomy" id="43671"/>
    <lineage>
        <taxon>Bacteria</taxon>
        <taxon>Bacillati</taxon>
        <taxon>Actinomycetota</taxon>
        <taxon>Actinomycetes</taxon>
        <taxon>Micrococcales</taxon>
        <taxon>Cellulomonadaceae</taxon>
        <taxon>Actinotalea</taxon>
    </lineage>
</organism>
<dbReference type="InterPro" id="IPR027417">
    <property type="entry name" value="P-loop_NTPase"/>
</dbReference>
<dbReference type="PROSITE" id="PS50929">
    <property type="entry name" value="ABC_TM1F"/>
    <property type="match status" value="1"/>
</dbReference>
<gene>
    <name evidence="12" type="ORF">AFE02nite_08740</name>
</gene>
<evidence type="ECO:0000256" key="6">
    <source>
        <dbReference type="ARBA" id="ARBA00022840"/>
    </source>
</evidence>
<feature type="transmembrane region" description="Helical" evidence="9">
    <location>
        <begin position="54"/>
        <end position="78"/>
    </location>
</feature>
<reference evidence="12 13" key="1">
    <citation type="submission" date="2019-07" db="EMBL/GenBank/DDBJ databases">
        <title>Whole genome shotgun sequence of Actinotalea fermentans NBRC 105374.</title>
        <authorList>
            <person name="Hosoyama A."/>
            <person name="Uohara A."/>
            <person name="Ohji S."/>
            <person name="Ichikawa N."/>
        </authorList>
    </citation>
    <scope>NUCLEOTIDE SEQUENCE [LARGE SCALE GENOMIC DNA]</scope>
    <source>
        <strain evidence="12 13">NBRC 105374</strain>
    </source>
</reference>
<comment type="subcellular location">
    <subcellularLocation>
        <location evidence="1">Cell membrane</location>
        <topology evidence="1">Multi-pass membrane protein</topology>
    </subcellularLocation>
</comment>
<dbReference type="InterPro" id="IPR039421">
    <property type="entry name" value="Type_1_exporter"/>
</dbReference>
<keyword evidence="3" id="KW-1003">Cell membrane</keyword>
<dbReference type="Gene3D" id="1.20.1560.10">
    <property type="entry name" value="ABC transporter type 1, transmembrane domain"/>
    <property type="match status" value="1"/>
</dbReference>
<dbReference type="GO" id="GO:0016887">
    <property type="term" value="F:ATP hydrolysis activity"/>
    <property type="evidence" value="ECO:0007669"/>
    <property type="project" value="InterPro"/>
</dbReference>
<dbReference type="OrthoDB" id="9806127at2"/>
<feature type="transmembrane region" description="Helical" evidence="9">
    <location>
        <begin position="237"/>
        <end position="259"/>
    </location>
</feature>
<evidence type="ECO:0000259" key="10">
    <source>
        <dbReference type="PROSITE" id="PS50893"/>
    </source>
</evidence>
<feature type="transmembrane region" description="Helical" evidence="9">
    <location>
        <begin position="279"/>
        <end position="297"/>
    </location>
</feature>
<dbReference type="GO" id="GO:0015421">
    <property type="term" value="F:ABC-type oligopeptide transporter activity"/>
    <property type="evidence" value="ECO:0007669"/>
    <property type="project" value="TreeGrafter"/>
</dbReference>
<evidence type="ECO:0000256" key="2">
    <source>
        <dbReference type="ARBA" id="ARBA00022448"/>
    </source>
</evidence>
<dbReference type="GO" id="GO:0005524">
    <property type="term" value="F:ATP binding"/>
    <property type="evidence" value="ECO:0007669"/>
    <property type="project" value="UniProtKB-KW"/>
</dbReference>
<keyword evidence="7 9" id="KW-1133">Transmembrane helix</keyword>
<dbReference type="FunFam" id="1.20.1560.10:FF:000040">
    <property type="entry name" value="Multidrug ABC transporter ATP-binding protein"/>
    <property type="match status" value="1"/>
</dbReference>
<dbReference type="InterPro" id="IPR036640">
    <property type="entry name" value="ABC1_TM_sf"/>
</dbReference>
<feature type="transmembrane region" description="Helical" evidence="9">
    <location>
        <begin position="157"/>
        <end position="179"/>
    </location>
</feature>
<feature type="transmembrane region" description="Helical" evidence="9">
    <location>
        <begin position="12"/>
        <end position="34"/>
    </location>
</feature>
<dbReference type="Pfam" id="PF00664">
    <property type="entry name" value="ABC_membrane"/>
    <property type="match status" value="1"/>
</dbReference>
<evidence type="ECO:0000256" key="3">
    <source>
        <dbReference type="ARBA" id="ARBA00022475"/>
    </source>
</evidence>
<evidence type="ECO:0000259" key="11">
    <source>
        <dbReference type="PROSITE" id="PS50929"/>
    </source>
</evidence>
<keyword evidence="8 9" id="KW-0472">Membrane</keyword>
<feature type="domain" description="ABC transmembrane type-1" evidence="11">
    <location>
        <begin position="19"/>
        <end position="299"/>
    </location>
</feature>
<dbReference type="Gene3D" id="3.40.50.300">
    <property type="entry name" value="P-loop containing nucleotide triphosphate hydrolases"/>
    <property type="match status" value="1"/>
</dbReference>
<evidence type="ECO:0000313" key="13">
    <source>
        <dbReference type="Proteomes" id="UP000321484"/>
    </source>
</evidence>
<proteinExistence type="predicted"/>
<evidence type="ECO:0000256" key="7">
    <source>
        <dbReference type="ARBA" id="ARBA00022989"/>
    </source>
</evidence>
<feature type="transmembrane region" description="Helical" evidence="9">
    <location>
        <begin position="127"/>
        <end position="151"/>
    </location>
</feature>
<keyword evidence="4 9" id="KW-0812">Transmembrane</keyword>
<evidence type="ECO:0000256" key="1">
    <source>
        <dbReference type="ARBA" id="ARBA00004651"/>
    </source>
</evidence>
<keyword evidence="2" id="KW-0813">Transport</keyword>
<dbReference type="PANTHER" id="PTHR43394:SF1">
    <property type="entry name" value="ATP-BINDING CASSETTE SUB-FAMILY B MEMBER 10, MITOCHONDRIAL"/>
    <property type="match status" value="1"/>
</dbReference>
<dbReference type="SUPFAM" id="SSF52540">
    <property type="entry name" value="P-loop containing nucleoside triphosphate hydrolases"/>
    <property type="match status" value="1"/>
</dbReference>
<evidence type="ECO:0000256" key="8">
    <source>
        <dbReference type="ARBA" id="ARBA00023136"/>
    </source>
</evidence>
<dbReference type="CDD" id="cd18548">
    <property type="entry name" value="ABC_6TM_Tm287_like"/>
    <property type="match status" value="1"/>
</dbReference>
<evidence type="ECO:0000256" key="9">
    <source>
        <dbReference type="SAM" id="Phobius"/>
    </source>
</evidence>
<dbReference type="InterPro" id="IPR011527">
    <property type="entry name" value="ABC1_TM_dom"/>
</dbReference>
<dbReference type="SUPFAM" id="SSF90123">
    <property type="entry name" value="ABC transporter transmembrane region"/>
    <property type="match status" value="1"/>
</dbReference>
<keyword evidence="6 12" id="KW-0067">ATP-binding</keyword>
<dbReference type="InterPro" id="IPR017871">
    <property type="entry name" value="ABC_transporter-like_CS"/>
</dbReference>
<dbReference type="PROSITE" id="PS00211">
    <property type="entry name" value="ABC_TRANSPORTER_1"/>
    <property type="match status" value="1"/>
</dbReference>
<dbReference type="GO" id="GO:0005886">
    <property type="term" value="C:plasma membrane"/>
    <property type="evidence" value="ECO:0007669"/>
    <property type="project" value="UniProtKB-SubCell"/>
</dbReference>
<keyword evidence="5" id="KW-0547">Nucleotide-binding</keyword>
<comment type="caution">
    <text evidence="12">The sequence shown here is derived from an EMBL/GenBank/DDBJ whole genome shotgun (WGS) entry which is preliminary data.</text>
</comment>
<dbReference type="PANTHER" id="PTHR43394">
    <property type="entry name" value="ATP-DEPENDENT PERMEASE MDL1, MITOCHONDRIAL"/>
    <property type="match status" value="1"/>
</dbReference>
<evidence type="ECO:0000313" key="12">
    <source>
        <dbReference type="EMBL" id="GEN79140.1"/>
    </source>
</evidence>
<protein>
    <submittedName>
        <fullName evidence="12">Multidrug ABC transporter ATP-binding protein</fullName>
    </submittedName>
</protein>
<feature type="domain" description="ABC transporter" evidence="10">
    <location>
        <begin position="333"/>
        <end position="567"/>
    </location>
</feature>
<dbReference type="Proteomes" id="UP000321484">
    <property type="component" value="Unassembled WGS sequence"/>
</dbReference>
<dbReference type="InterPro" id="IPR003439">
    <property type="entry name" value="ABC_transporter-like_ATP-bd"/>
</dbReference>
<dbReference type="Pfam" id="PF00005">
    <property type="entry name" value="ABC_tran"/>
    <property type="match status" value="1"/>
</dbReference>
<dbReference type="SMART" id="SM00382">
    <property type="entry name" value="AAA"/>
    <property type="match status" value="1"/>
</dbReference>
<dbReference type="EMBL" id="BJYK01000001">
    <property type="protein sequence ID" value="GEN79140.1"/>
    <property type="molecule type" value="Genomic_DNA"/>
</dbReference>